<reference evidence="2" key="1">
    <citation type="submission" date="2020-02" db="EMBL/GenBank/DDBJ databases">
        <authorList>
            <person name="Meier V. D."/>
        </authorList>
    </citation>
    <scope>NUCLEOTIDE SEQUENCE</scope>
    <source>
        <strain evidence="2">AVDCRST_MAG91</strain>
    </source>
</reference>
<evidence type="ECO:0000313" key="2">
    <source>
        <dbReference type="EMBL" id="CAA9518296.1"/>
    </source>
</evidence>
<dbReference type="InterPro" id="IPR007863">
    <property type="entry name" value="Peptidase_M16_C"/>
</dbReference>
<name>A0A6J4TBF2_9SPHN</name>
<dbReference type="GO" id="GO:0046872">
    <property type="term" value="F:metal ion binding"/>
    <property type="evidence" value="ECO:0007669"/>
    <property type="project" value="InterPro"/>
</dbReference>
<dbReference type="Gene3D" id="3.30.830.10">
    <property type="entry name" value="Metalloenzyme, LuxS/M16 peptidase-like"/>
    <property type="match status" value="1"/>
</dbReference>
<dbReference type="InterPro" id="IPR011249">
    <property type="entry name" value="Metalloenz_LuxS/M16"/>
</dbReference>
<dbReference type="Pfam" id="PF05193">
    <property type="entry name" value="Peptidase_M16_C"/>
    <property type="match status" value="1"/>
</dbReference>
<organism evidence="2">
    <name type="scientific">uncultured Sphingomonadaceae bacterium</name>
    <dbReference type="NCBI Taxonomy" id="169976"/>
    <lineage>
        <taxon>Bacteria</taxon>
        <taxon>Pseudomonadati</taxon>
        <taxon>Pseudomonadota</taxon>
        <taxon>Alphaproteobacteria</taxon>
        <taxon>Sphingomonadales</taxon>
        <taxon>Sphingomonadaceae</taxon>
        <taxon>environmental samples</taxon>
    </lineage>
</organism>
<proteinExistence type="predicted"/>
<dbReference type="EMBL" id="CADCVX010000378">
    <property type="protein sequence ID" value="CAA9518296.1"/>
    <property type="molecule type" value="Genomic_DNA"/>
</dbReference>
<dbReference type="SUPFAM" id="SSF63411">
    <property type="entry name" value="LuxS/MPP-like metallohydrolase"/>
    <property type="match status" value="2"/>
</dbReference>
<dbReference type="AlphaFoldDB" id="A0A6J4TBF2"/>
<protein>
    <recommendedName>
        <fullName evidence="1">Peptidase M16 C-terminal domain-containing protein</fullName>
    </recommendedName>
</protein>
<evidence type="ECO:0000259" key="1">
    <source>
        <dbReference type="Pfam" id="PF05193"/>
    </source>
</evidence>
<feature type="domain" description="Peptidase M16 C-terminal" evidence="1">
    <location>
        <begin position="43"/>
        <end position="207"/>
    </location>
</feature>
<gene>
    <name evidence="2" type="ORF">AVDCRST_MAG91-2041</name>
</gene>
<sequence length="292" mass="31982">MTRYPSLVRSGDPRFGLPPAEALAKADLVSAKAEVEPFLRNAPIEVVIVGDVTVDEAIAQTAKTFGALPKRSSERPQVPGADEIRFTKGIATPHRLQHSGRPDVALGLVSWQTDDFHDDPAEARAVQVLRSVVSIRAMEKLREELGATYAPQVMQESSEVFDEFGLLTVFAEVKPTETSSLMAAIEAVAEELKAKPLPAEDLARAVQPLIDQIGKDMATNNFWATRLASASWDPRRLDIIRTQEAHLKKVTPADLQLVAKKYLRGDRSFKLLVEPKNQTQAAKGAAPTSSRR</sequence>
<accession>A0A6J4TBF2</accession>